<dbReference type="InterPro" id="IPR050951">
    <property type="entry name" value="Retrovirus_Pol_polyprotein"/>
</dbReference>
<evidence type="ECO:0000313" key="3">
    <source>
        <dbReference type="RefSeq" id="XP_018012141.1"/>
    </source>
</evidence>
<dbReference type="InterPro" id="IPR001584">
    <property type="entry name" value="Integrase_cat-core"/>
</dbReference>
<feature type="domain" description="Integrase catalytic" evidence="1">
    <location>
        <begin position="1"/>
        <end position="97"/>
    </location>
</feature>
<protein>
    <submittedName>
        <fullName evidence="3">Uncharacterized protein LOC108669343</fullName>
    </submittedName>
</protein>
<dbReference type="InterPro" id="IPR036397">
    <property type="entry name" value="RNaseH_sf"/>
</dbReference>
<dbReference type="PANTHER" id="PTHR37984:SF5">
    <property type="entry name" value="PROTEIN NYNRIN-LIKE"/>
    <property type="match status" value="1"/>
</dbReference>
<proteinExistence type="predicted"/>
<dbReference type="Proteomes" id="UP000694843">
    <property type="component" value="Unplaced"/>
</dbReference>
<dbReference type="GeneID" id="108669343"/>
<dbReference type="KEGG" id="hazt:108669343"/>
<dbReference type="InterPro" id="IPR012337">
    <property type="entry name" value="RNaseH-like_sf"/>
</dbReference>
<dbReference type="GO" id="GO:0003676">
    <property type="term" value="F:nucleic acid binding"/>
    <property type="evidence" value="ECO:0007669"/>
    <property type="project" value="InterPro"/>
</dbReference>
<dbReference type="SUPFAM" id="SSF53098">
    <property type="entry name" value="Ribonuclease H-like"/>
    <property type="match status" value="1"/>
</dbReference>
<reference evidence="3" key="1">
    <citation type="submission" date="2025-08" db="UniProtKB">
        <authorList>
            <consortium name="RefSeq"/>
        </authorList>
    </citation>
    <scope>IDENTIFICATION</scope>
    <source>
        <tissue evidence="3">Whole organism</tissue>
    </source>
</reference>
<dbReference type="PANTHER" id="PTHR37984">
    <property type="entry name" value="PROTEIN CBG26694"/>
    <property type="match status" value="1"/>
</dbReference>
<accession>A0A8B7NFC2</accession>
<evidence type="ECO:0000313" key="2">
    <source>
        <dbReference type="Proteomes" id="UP000694843"/>
    </source>
</evidence>
<dbReference type="Pfam" id="PF13683">
    <property type="entry name" value="rve_3"/>
    <property type="match status" value="1"/>
</dbReference>
<dbReference type="AlphaFoldDB" id="A0A8B7NFC2"/>
<dbReference type="OrthoDB" id="6382856at2759"/>
<dbReference type="PROSITE" id="PS50994">
    <property type="entry name" value="INTEGRASE"/>
    <property type="match status" value="1"/>
</dbReference>
<dbReference type="RefSeq" id="XP_018012141.1">
    <property type="nucleotide sequence ID" value="XM_018156652.2"/>
</dbReference>
<keyword evidence="2" id="KW-1185">Reference proteome</keyword>
<evidence type="ECO:0000259" key="1">
    <source>
        <dbReference type="PROSITE" id="PS50994"/>
    </source>
</evidence>
<organism evidence="2 3">
    <name type="scientific">Hyalella azteca</name>
    <name type="common">Amphipod</name>
    <dbReference type="NCBI Taxonomy" id="294128"/>
    <lineage>
        <taxon>Eukaryota</taxon>
        <taxon>Metazoa</taxon>
        <taxon>Ecdysozoa</taxon>
        <taxon>Arthropoda</taxon>
        <taxon>Crustacea</taxon>
        <taxon>Multicrustacea</taxon>
        <taxon>Malacostraca</taxon>
        <taxon>Eumalacostraca</taxon>
        <taxon>Peracarida</taxon>
        <taxon>Amphipoda</taxon>
        <taxon>Senticaudata</taxon>
        <taxon>Talitrida</taxon>
        <taxon>Talitroidea</taxon>
        <taxon>Hyalellidae</taxon>
        <taxon>Hyalella</taxon>
    </lineage>
</organism>
<dbReference type="GO" id="GO:0015074">
    <property type="term" value="P:DNA integration"/>
    <property type="evidence" value="ECO:0007669"/>
    <property type="project" value="InterPro"/>
</dbReference>
<gene>
    <name evidence="3" type="primary">LOC108669343</name>
</gene>
<dbReference type="Gene3D" id="3.30.420.10">
    <property type="entry name" value="Ribonuclease H-like superfamily/Ribonuclease H"/>
    <property type="match status" value="1"/>
</dbReference>
<name>A0A8B7NFC2_HYAAZ</name>
<sequence length="480" mass="52924">MIRTPDRLLSDNGPEFRSSLFTDLLCTYGIKHITTTPYQPSSNGCVERVNRSVTEILRNLATSSSWDKELARAVIIYNHTRHSELQMSPAEYLLTKKHVVIDTPVVTTEDLMLWSPGNPRFKPFAVGDLVRKKINFGNRCVKNKFQPRFEGPYEVVQVHDNKVTYKIRPLHGGNVVPAHHNQLATWKTSPAYLNFDTSKDLGGDVTCSRSELSEASLVSSETSLTSLLSSSSDSTGEFSGFVQPNHAAKFPDTSPVNELNAERDSTSSCIRTEGRRHKVPTFDMGQPFPKSCTAGAGEPVVDLQSKDGNEMNGESSKLHSGVVLPVDGETWDMSSISSVKSLPEAKLMKREKLYLQVAKFVKNYIIKLLDEACDRVVVSPREQSMVQEDGSFSGFAAAILTADEDKIATPVVSTDEEALLSRTGCERLQNSVCDAESGSTNCDKLAVIPDFRPVTRSRGLVADLPNVMDVPVEYVKSLNK</sequence>